<gene>
    <name evidence="1" type="ORF">NOCA110040</name>
</gene>
<proteinExistence type="predicted"/>
<sequence length="567" mass="56868">MKILSGLAAVALATTTFVPSAASGAPVPPTQVAGDWIAAELTDGLAVGQYGADVGLSIDAGLALDATGRADTAAAIGDAIGDKLIATGPTDFGYVTSDEYDWQEPYGFVQVGHYANATAKAAAFTQRIGRNPATAYAPVDLVDQLETLTDDATGVIADDSSFGNYANTIGQAFAAEALTVAGSAEADAASAALLDQQCPAGYFRFDLAATACAADAAGQSPDTTALVVLSLLESGATSTDVAGAIADATAWLESIQHADGSLEGDASAPGSNANSTGLAGWALGNAGRDAAAGKAAAWVRSLQVADAGACVSQAPTGAIAYNAADLTAARSAGITSNATVRDKWRRTSFQAAPALLWTPVASAPLAITTPATAVEKSSVTATVRGLAAGEQACVSLGGDARRVVGTGADLAVSFTLPAGAASYAFKVATLGGTATSTTTATVVPPVVVTPPAPTPTVGELDAAKVEKVKSNRFTLSVDCESTVACTGTLTVRTARKVKVPGLVKRKVVTVADRRYSVATGTEKKVVLKLTRTGRALVADDTLKVKAVQKAPGAQRSVTTFRLKAAKG</sequence>
<protein>
    <submittedName>
        <fullName evidence="1">Uncharacterized protein</fullName>
    </submittedName>
</protein>
<dbReference type="Gene3D" id="1.50.10.20">
    <property type="match status" value="1"/>
</dbReference>
<dbReference type="InterPro" id="IPR008930">
    <property type="entry name" value="Terpenoid_cyclase/PrenylTrfase"/>
</dbReference>
<evidence type="ECO:0000313" key="1">
    <source>
        <dbReference type="EMBL" id="CUR55939.1"/>
    </source>
</evidence>
<dbReference type="EMBL" id="CZKB01000001">
    <property type="protein sequence ID" value="CUR55939.1"/>
    <property type="molecule type" value="Genomic_DNA"/>
</dbReference>
<name>A0A2P2C1R6_9ZZZZ</name>
<dbReference type="AlphaFoldDB" id="A0A2P2C1R6"/>
<reference evidence="1" key="1">
    <citation type="submission" date="2015-08" db="EMBL/GenBank/DDBJ databases">
        <authorList>
            <person name="Babu N.S."/>
            <person name="Beckwith C.J."/>
            <person name="Beseler K.G."/>
            <person name="Brison A."/>
            <person name="Carone J.V."/>
            <person name="Caskin T.P."/>
            <person name="Diamond M."/>
            <person name="Durham M.E."/>
            <person name="Foxe J.M."/>
            <person name="Go M."/>
            <person name="Henderson B.A."/>
            <person name="Jones I.B."/>
            <person name="McGettigan J.A."/>
            <person name="Micheletti S.J."/>
            <person name="Nasrallah M.E."/>
            <person name="Ortiz D."/>
            <person name="Piller C.R."/>
            <person name="Privatt S.R."/>
            <person name="Schneider S.L."/>
            <person name="Sharp S."/>
            <person name="Smith T.C."/>
            <person name="Stanton J.D."/>
            <person name="Ullery H.E."/>
            <person name="Wilson R.J."/>
            <person name="Serrano M.G."/>
            <person name="Buck G."/>
            <person name="Lee V."/>
            <person name="Wang Y."/>
            <person name="Carvalho R."/>
            <person name="Voegtly L."/>
            <person name="Shi R."/>
            <person name="Duckworth R."/>
            <person name="Johnson A."/>
            <person name="Loviza R."/>
            <person name="Walstead R."/>
            <person name="Shah Z."/>
            <person name="Kiflezghi M."/>
            <person name="Wade K."/>
            <person name="Ball S.L."/>
            <person name="Bradley K.W."/>
            <person name="Asai D.J."/>
            <person name="Bowman C.A."/>
            <person name="Russell D.A."/>
            <person name="Pope W.H."/>
            <person name="Jacobs-Sera D."/>
            <person name="Hendrix R.W."/>
            <person name="Hatfull G.F."/>
        </authorList>
    </citation>
    <scope>NUCLEOTIDE SEQUENCE</scope>
</reference>
<organism evidence="1">
    <name type="scientific">metagenome</name>
    <dbReference type="NCBI Taxonomy" id="256318"/>
    <lineage>
        <taxon>unclassified sequences</taxon>
        <taxon>metagenomes</taxon>
    </lineage>
</organism>
<accession>A0A2P2C1R6</accession>
<dbReference type="SUPFAM" id="SSF48239">
    <property type="entry name" value="Terpenoid cyclases/Protein prenyltransferases"/>
    <property type="match status" value="1"/>
</dbReference>